<reference evidence="1" key="1">
    <citation type="submission" date="2020-05" db="EMBL/GenBank/DDBJ databases">
        <title>WGS assembly of Panicum virgatum.</title>
        <authorList>
            <person name="Lovell J.T."/>
            <person name="Jenkins J."/>
            <person name="Shu S."/>
            <person name="Juenger T.E."/>
            <person name="Schmutz J."/>
        </authorList>
    </citation>
    <scope>NUCLEOTIDE SEQUENCE</scope>
    <source>
        <strain evidence="1">AP13</strain>
    </source>
</reference>
<sequence length="57" mass="6580">MCIVPIHFIYCIWKSEKTQKVLHKHLSWSGLYQEVGGPGREVNLQKGHLLHLQLVEG</sequence>
<dbReference type="AlphaFoldDB" id="A0A8T0MH61"/>
<proteinExistence type="predicted"/>
<keyword evidence="2" id="KW-1185">Reference proteome</keyword>
<comment type="caution">
    <text evidence="1">The sequence shown here is derived from an EMBL/GenBank/DDBJ whole genome shotgun (WGS) entry which is preliminary data.</text>
</comment>
<evidence type="ECO:0000313" key="1">
    <source>
        <dbReference type="EMBL" id="KAG2536088.1"/>
    </source>
</evidence>
<name>A0A8T0MH61_PANVG</name>
<protein>
    <submittedName>
        <fullName evidence="1">Uncharacterized protein</fullName>
    </submittedName>
</protein>
<gene>
    <name evidence="1" type="ORF">PVAP13_9NG156273</name>
</gene>
<dbReference type="Proteomes" id="UP000823388">
    <property type="component" value="Chromosome 9N"/>
</dbReference>
<evidence type="ECO:0000313" key="2">
    <source>
        <dbReference type="Proteomes" id="UP000823388"/>
    </source>
</evidence>
<dbReference type="EMBL" id="CM029054">
    <property type="protein sequence ID" value="KAG2536088.1"/>
    <property type="molecule type" value="Genomic_DNA"/>
</dbReference>
<organism evidence="1 2">
    <name type="scientific">Panicum virgatum</name>
    <name type="common">Blackwell switchgrass</name>
    <dbReference type="NCBI Taxonomy" id="38727"/>
    <lineage>
        <taxon>Eukaryota</taxon>
        <taxon>Viridiplantae</taxon>
        <taxon>Streptophyta</taxon>
        <taxon>Embryophyta</taxon>
        <taxon>Tracheophyta</taxon>
        <taxon>Spermatophyta</taxon>
        <taxon>Magnoliopsida</taxon>
        <taxon>Liliopsida</taxon>
        <taxon>Poales</taxon>
        <taxon>Poaceae</taxon>
        <taxon>PACMAD clade</taxon>
        <taxon>Panicoideae</taxon>
        <taxon>Panicodae</taxon>
        <taxon>Paniceae</taxon>
        <taxon>Panicinae</taxon>
        <taxon>Panicum</taxon>
        <taxon>Panicum sect. Hiantes</taxon>
    </lineage>
</organism>
<accession>A0A8T0MH61</accession>